<evidence type="ECO:0000256" key="1">
    <source>
        <dbReference type="SAM" id="Phobius"/>
    </source>
</evidence>
<accession>A0ABY4W607</accession>
<evidence type="ECO:0000313" key="3">
    <source>
        <dbReference type="Proteomes" id="UP001056291"/>
    </source>
</evidence>
<keyword evidence="3" id="KW-1185">Reference proteome</keyword>
<dbReference type="Proteomes" id="UP001056291">
    <property type="component" value="Chromosome"/>
</dbReference>
<protein>
    <recommendedName>
        <fullName evidence="4">DNA gyrase subunit B</fullName>
    </recommendedName>
</protein>
<feature type="transmembrane region" description="Helical" evidence="1">
    <location>
        <begin position="164"/>
        <end position="184"/>
    </location>
</feature>
<keyword evidence="1" id="KW-0812">Transmembrane</keyword>
<feature type="transmembrane region" description="Helical" evidence="1">
    <location>
        <begin position="9"/>
        <end position="29"/>
    </location>
</feature>
<evidence type="ECO:0000313" key="2">
    <source>
        <dbReference type="EMBL" id="USG62615.1"/>
    </source>
</evidence>
<name>A0ABY4W607_9PROT</name>
<feature type="transmembrane region" description="Helical" evidence="1">
    <location>
        <begin position="35"/>
        <end position="52"/>
    </location>
</feature>
<organism evidence="2 3">
    <name type="scientific">Sneathiella marina</name>
    <dbReference type="NCBI Taxonomy" id="2950108"/>
    <lineage>
        <taxon>Bacteria</taxon>
        <taxon>Pseudomonadati</taxon>
        <taxon>Pseudomonadota</taxon>
        <taxon>Alphaproteobacteria</taxon>
        <taxon>Sneathiellales</taxon>
        <taxon>Sneathiellaceae</taxon>
        <taxon>Sneathiella</taxon>
    </lineage>
</organism>
<keyword evidence="1" id="KW-1133">Transmembrane helix</keyword>
<keyword evidence="1" id="KW-0472">Membrane</keyword>
<gene>
    <name evidence="2" type="ORF">NBZ79_06450</name>
</gene>
<feature type="transmembrane region" description="Helical" evidence="1">
    <location>
        <begin position="130"/>
        <end position="152"/>
    </location>
</feature>
<dbReference type="RefSeq" id="WP_251936557.1">
    <property type="nucleotide sequence ID" value="NZ_CP098747.1"/>
</dbReference>
<sequence length="190" mass="21841">MRYWKTKTPLLDIALVLVTFSYPFIVYFGLKTLPAWIIGLGLIVFLLVRMLLSKKRKKSEFLIFSLVLAMTGVLFLIDHSLAIKSYPILMNISFAMVFGYSLLYPPTIIERIARLREPDLDARGVRYTQKVTIAWVVFFVANGAVSAWTAVYGSLELWTIYNGFISYILIGLMFGFEFIIRLFVKQKKVS</sequence>
<proteinExistence type="predicted"/>
<feature type="transmembrane region" description="Helical" evidence="1">
    <location>
        <begin position="88"/>
        <end position="109"/>
    </location>
</feature>
<evidence type="ECO:0008006" key="4">
    <source>
        <dbReference type="Google" id="ProtNLM"/>
    </source>
</evidence>
<reference evidence="2" key="1">
    <citation type="submission" date="2022-06" db="EMBL/GenBank/DDBJ databases">
        <title>Sneathiella actinostolidae sp. nov., isolated from a sea anemonein the Western Pacific Ocean.</title>
        <authorList>
            <person name="Wei M.J."/>
        </authorList>
    </citation>
    <scope>NUCLEOTIDE SEQUENCE</scope>
    <source>
        <strain evidence="2">PHK-P5</strain>
    </source>
</reference>
<feature type="transmembrane region" description="Helical" evidence="1">
    <location>
        <begin position="61"/>
        <end position="82"/>
    </location>
</feature>
<dbReference type="EMBL" id="CP098747">
    <property type="protein sequence ID" value="USG62615.1"/>
    <property type="molecule type" value="Genomic_DNA"/>
</dbReference>